<keyword evidence="3" id="KW-1185">Reference proteome</keyword>
<dbReference type="GeneID" id="37030244"/>
<feature type="compositionally biased region" description="Basic and acidic residues" evidence="1">
    <location>
        <begin position="44"/>
        <end position="65"/>
    </location>
</feature>
<dbReference type="AlphaFoldDB" id="A0A316ULL7"/>
<gene>
    <name evidence="2" type="ORF">BDZ90DRAFT_261904</name>
</gene>
<evidence type="ECO:0008006" key="4">
    <source>
        <dbReference type="Google" id="ProtNLM"/>
    </source>
</evidence>
<accession>A0A316ULL7</accession>
<feature type="region of interest" description="Disordered" evidence="1">
    <location>
        <begin position="44"/>
        <end position="127"/>
    </location>
</feature>
<evidence type="ECO:0000313" key="3">
    <source>
        <dbReference type="Proteomes" id="UP000245884"/>
    </source>
</evidence>
<evidence type="ECO:0000256" key="1">
    <source>
        <dbReference type="SAM" id="MobiDB-lite"/>
    </source>
</evidence>
<name>A0A316ULL7_9BASI</name>
<feature type="compositionally biased region" description="Low complexity" evidence="1">
    <location>
        <begin position="113"/>
        <end position="127"/>
    </location>
</feature>
<dbReference type="EMBL" id="KZ819674">
    <property type="protein sequence ID" value="PWN25698.1"/>
    <property type="molecule type" value="Genomic_DNA"/>
</dbReference>
<proteinExistence type="predicted"/>
<reference evidence="2 3" key="1">
    <citation type="journal article" date="2018" name="Mol. Biol. Evol.">
        <title>Broad Genomic Sampling Reveals a Smut Pathogenic Ancestry of the Fungal Clade Ustilaginomycotina.</title>
        <authorList>
            <person name="Kijpornyongpan T."/>
            <person name="Mondo S.J."/>
            <person name="Barry K."/>
            <person name="Sandor L."/>
            <person name="Lee J."/>
            <person name="Lipzen A."/>
            <person name="Pangilinan J."/>
            <person name="LaButti K."/>
            <person name="Hainaut M."/>
            <person name="Henrissat B."/>
            <person name="Grigoriev I.V."/>
            <person name="Spatafora J.W."/>
            <person name="Aime M.C."/>
        </authorList>
    </citation>
    <scope>NUCLEOTIDE SEQUENCE [LARGE SCALE GENOMIC DNA]</scope>
    <source>
        <strain evidence="2 3">MCA 5214</strain>
    </source>
</reference>
<protein>
    <recommendedName>
        <fullName evidence="4">PLAC8-domain-containing protein</fullName>
    </recommendedName>
</protein>
<evidence type="ECO:0000313" key="2">
    <source>
        <dbReference type="EMBL" id="PWN25698.1"/>
    </source>
</evidence>
<dbReference type="RefSeq" id="XP_025360310.1">
    <property type="nucleotide sequence ID" value="XM_025508421.1"/>
</dbReference>
<sequence length="127" mass="13262">MADVGADLGGACCAIFNFSWFYNSRIGTDITCLDKCCRCHCCDDKGALPEDEQPGRKKRQEEAARKAAAARGEEEGPPAYEAQQPGRTEAMQVPVGAAQVDVDGTPASGQGTTGTTTTTTTTGNVQA</sequence>
<organism evidence="2 3">
    <name type="scientific">Jaminaea rosea</name>
    <dbReference type="NCBI Taxonomy" id="1569628"/>
    <lineage>
        <taxon>Eukaryota</taxon>
        <taxon>Fungi</taxon>
        <taxon>Dikarya</taxon>
        <taxon>Basidiomycota</taxon>
        <taxon>Ustilaginomycotina</taxon>
        <taxon>Exobasidiomycetes</taxon>
        <taxon>Microstromatales</taxon>
        <taxon>Microstromatales incertae sedis</taxon>
        <taxon>Jaminaea</taxon>
    </lineage>
</organism>
<dbReference type="Proteomes" id="UP000245884">
    <property type="component" value="Unassembled WGS sequence"/>
</dbReference>